<dbReference type="EMBL" id="WHSC02000009">
    <property type="protein sequence ID" value="MDO6123902.1"/>
    <property type="molecule type" value="Genomic_DNA"/>
</dbReference>
<keyword evidence="1" id="KW-1133">Transmembrane helix</keyword>
<dbReference type="RefSeq" id="WP_244759819.1">
    <property type="nucleotide sequence ID" value="NZ_JALJCJ010000001.1"/>
</dbReference>
<proteinExistence type="predicted"/>
<name>A0ABT8XJM1_9HYPH</name>
<evidence type="ECO:0008006" key="4">
    <source>
        <dbReference type="Google" id="ProtNLM"/>
    </source>
</evidence>
<keyword evidence="1" id="KW-0472">Membrane</keyword>
<organism evidence="2 3">
    <name type="scientific">Shinella curvata</name>
    <dbReference type="NCBI Taxonomy" id="1817964"/>
    <lineage>
        <taxon>Bacteria</taxon>
        <taxon>Pseudomonadati</taxon>
        <taxon>Pseudomonadota</taxon>
        <taxon>Alphaproteobacteria</taxon>
        <taxon>Hyphomicrobiales</taxon>
        <taxon>Rhizobiaceae</taxon>
        <taxon>Shinella</taxon>
    </lineage>
</organism>
<evidence type="ECO:0000313" key="3">
    <source>
        <dbReference type="Proteomes" id="UP001177080"/>
    </source>
</evidence>
<sequence length="144" mass="15422">MLSLGAILLQNLVTRVTDRVDETVDAAKRNVIAGLIVGILAATAYGLAVVATAVLLAERYGTVPALFSLAGAFLLLASIVLAFVAMRNKRERELRRIRRDQLAARRDLMAAAATVATRRPLAATGIALALGFLLAPKSRRRDDD</sequence>
<feature type="transmembrane region" description="Helical" evidence="1">
    <location>
        <begin position="63"/>
        <end position="86"/>
    </location>
</feature>
<dbReference type="Proteomes" id="UP001177080">
    <property type="component" value="Unassembled WGS sequence"/>
</dbReference>
<feature type="transmembrane region" description="Helical" evidence="1">
    <location>
        <begin position="31"/>
        <end position="57"/>
    </location>
</feature>
<gene>
    <name evidence="2" type="ORF">GB928_022130</name>
</gene>
<evidence type="ECO:0000256" key="1">
    <source>
        <dbReference type="SAM" id="Phobius"/>
    </source>
</evidence>
<accession>A0ABT8XJM1</accession>
<keyword evidence="1" id="KW-0812">Transmembrane</keyword>
<reference evidence="2" key="1">
    <citation type="submission" date="2022-04" db="EMBL/GenBank/DDBJ databases">
        <title>Shinella lacus sp. nov., a novel member of the genus Shinella from water.</title>
        <authorList>
            <person name="Deng Y."/>
        </authorList>
    </citation>
    <scope>NUCLEOTIDE SEQUENCE</scope>
    <source>
        <strain evidence="2">JCM 31239</strain>
    </source>
</reference>
<keyword evidence="3" id="KW-1185">Reference proteome</keyword>
<protein>
    <recommendedName>
        <fullName evidence="4">Superfamily III holin-X</fullName>
    </recommendedName>
</protein>
<comment type="caution">
    <text evidence="2">The sequence shown here is derived from an EMBL/GenBank/DDBJ whole genome shotgun (WGS) entry which is preliminary data.</text>
</comment>
<evidence type="ECO:0000313" key="2">
    <source>
        <dbReference type="EMBL" id="MDO6123902.1"/>
    </source>
</evidence>